<keyword evidence="1" id="KW-1277">Toxin-antitoxin system</keyword>
<dbReference type="SUPFAM" id="SSF143011">
    <property type="entry name" value="RelE-like"/>
    <property type="match status" value="1"/>
</dbReference>
<dbReference type="Gene3D" id="3.30.2310.20">
    <property type="entry name" value="RelE-like"/>
    <property type="match status" value="1"/>
</dbReference>
<dbReference type="GO" id="GO:0004521">
    <property type="term" value="F:RNA endonuclease activity"/>
    <property type="evidence" value="ECO:0007669"/>
    <property type="project" value="TreeGrafter"/>
</dbReference>
<dbReference type="InterPro" id="IPR004386">
    <property type="entry name" value="Toxin_YafQ-like"/>
</dbReference>
<name>A0A0R1LTM4_9LACO</name>
<dbReference type="PANTHER" id="PTHR40588">
    <property type="entry name" value="MRNA INTERFERASE TOXIN YAFQ"/>
    <property type="match status" value="1"/>
</dbReference>
<comment type="caution">
    <text evidence="2">The sequence shown here is derived from an EMBL/GenBank/DDBJ whole genome shotgun (WGS) entry which is preliminary data.</text>
</comment>
<dbReference type="RefSeq" id="WP_057802071.1">
    <property type="nucleotide sequence ID" value="NZ_AZDV01000006.1"/>
</dbReference>
<dbReference type="GO" id="GO:0006415">
    <property type="term" value="P:translational termination"/>
    <property type="evidence" value="ECO:0007669"/>
    <property type="project" value="TreeGrafter"/>
</dbReference>
<keyword evidence="3" id="KW-1185">Reference proteome</keyword>
<reference evidence="2 3" key="1">
    <citation type="journal article" date="2015" name="Genome Announc.">
        <title>Expanding the biotechnology potential of lactobacilli through comparative genomics of 213 strains and associated genera.</title>
        <authorList>
            <person name="Sun Z."/>
            <person name="Harris H.M."/>
            <person name="McCann A."/>
            <person name="Guo C."/>
            <person name="Argimon S."/>
            <person name="Zhang W."/>
            <person name="Yang X."/>
            <person name="Jeffery I.B."/>
            <person name="Cooney J.C."/>
            <person name="Kagawa T.F."/>
            <person name="Liu W."/>
            <person name="Song Y."/>
            <person name="Salvetti E."/>
            <person name="Wrobel A."/>
            <person name="Rasinkangas P."/>
            <person name="Parkhill J."/>
            <person name="Rea M.C."/>
            <person name="O'Sullivan O."/>
            <person name="Ritari J."/>
            <person name="Douillard F.P."/>
            <person name="Paul Ross R."/>
            <person name="Yang R."/>
            <person name="Briner A.E."/>
            <person name="Felis G.E."/>
            <person name="de Vos W.M."/>
            <person name="Barrangou R."/>
            <person name="Klaenhammer T.R."/>
            <person name="Caufield P.W."/>
            <person name="Cui Y."/>
            <person name="Zhang H."/>
            <person name="O'Toole P.W."/>
        </authorList>
    </citation>
    <scope>NUCLEOTIDE SEQUENCE [LARGE SCALE GENOMIC DNA]</scope>
    <source>
        <strain evidence="2 3">DSM 19394</strain>
    </source>
</reference>
<proteinExistence type="predicted"/>
<evidence type="ECO:0000313" key="3">
    <source>
        <dbReference type="Proteomes" id="UP000051955"/>
    </source>
</evidence>
<dbReference type="EMBL" id="AZDV01000006">
    <property type="protein sequence ID" value="KRK95706.1"/>
    <property type="molecule type" value="Genomic_DNA"/>
</dbReference>
<accession>A0A0R1LTM4</accession>
<sequence>MGSQEKAWRIITTARYDRQLAKLARKHYSITKIGEAIDHIIADDHDILITQYHLHYLTGDKKGISEIHLEDDWLLEYKIKHNVLLLTLLETGSHQQLLGK</sequence>
<dbReference type="Proteomes" id="UP000051955">
    <property type="component" value="Unassembled WGS sequence"/>
</dbReference>
<dbReference type="Pfam" id="PF15738">
    <property type="entry name" value="YafQ_toxin"/>
    <property type="match status" value="1"/>
</dbReference>
<dbReference type="PATRIC" id="fig|1423715.3.peg.124"/>
<evidence type="ECO:0000256" key="1">
    <source>
        <dbReference type="ARBA" id="ARBA00022649"/>
    </source>
</evidence>
<dbReference type="NCBIfam" id="TIGR02385">
    <property type="entry name" value="RelE_StbE"/>
    <property type="match status" value="1"/>
</dbReference>
<organism evidence="2 3">
    <name type="scientific">Levilactobacillus acidifarinae DSM 19394 = JCM 15949</name>
    <dbReference type="NCBI Taxonomy" id="1423715"/>
    <lineage>
        <taxon>Bacteria</taxon>
        <taxon>Bacillati</taxon>
        <taxon>Bacillota</taxon>
        <taxon>Bacilli</taxon>
        <taxon>Lactobacillales</taxon>
        <taxon>Lactobacillaceae</taxon>
        <taxon>Levilactobacillus</taxon>
    </lineage>
</organism>
<protein>
    <submittedName>
        <fullName evidence="2">Uncharacterized protein</fullName>
    </submittedName>
</protein>
<dbReference type="AlphaFoldDB" id="A0A0R1LTM4"/>
<dbReference type="STRING" id="1423715.FD25_GL000121"/>
<gene>
    <name evidence="2" type="ORF">FD25_GL000121</name>
</gene>
<dbReference type="PANTHER" id="PTHR40588:SF1">
    <property type="entry name" value="MRNA INTERFERASE TOXIN YAFQ"/>
    <property type="match status" value="1"/>
</dbReference>
<dbReference type="InterPro" id="IPR035093">
    <property type="entry name" value="RelE/ParE_toxin_dom_sf"/>
</dbReference>
<dbReference type="GO" id="GO:0006402">
    <property type="term" value="P:mRNA catabolic process"/>
    <property type="evidence" value="ECO:0007669"/>
    <property type="project" value="TreeGrafter"/>
</dbReference>
<evidence type="ECO:0000313" key="2">
    <source>
        <dbReference type="EMBL" id="KRK95706.1"/>
    </source>
</evidence>
<dbReference type="OrthoDB" id="7030467at2"/>
<dbReference type="InterPro" id="IPR007712">
    <property type="entry name" value="RelE/ParE_toxin"/>
</dbReference>